<dbReference type="InterPro" id="IPR013087">
    <property type="entry name" value="Znf_C2H2_type"/>
</dbReference>
<evidence type="ECO:0000256" key="2">
    <source>
        <dbReference type="SAM" id="MobiDB-lite"/>
    </source>
</evidence>
<dbReference type="InterPro" id="IPR036236">
    <property type="entry name" value="Znf_C2H2_sf"/>
</dbReference>
<dbReference type="PROSITE" id="PS50157">
    <property type="entry name" value="ZINC_FINGER_C2H2_2"/>
    <property type="match status" value="1"/>
</dbReference>
<evidence type="ECO:0000313" key="4">
    <source>
        <dbReference type="EMBL" id="RPB26653.1"/>
    </source>
</evidence>
<accession>A0A3N4LUR1</accession>
<reference evidence="4 5" key="1">
    <citation type="journal article" date="2018" name="Nat. Ecol. Evol.">
        <title>Pezizomycetes genomes reveal the molecular basis of ectomycorrhizal truffle lifestyle.</title>
        <authorList>
            <person name="Murat C."/>
            <person name="Payen T."/>
            <person name="Noel B."/>
            <person name="Kuo A."/>
            <person name="Morin E."/>
            <person name="Chen J."/>
            <person name="Kohler A."/>
            <person name="Krizsan K."/>
            <person name="Balestrini R."/>
            <person name="Da Silva C."/>
            <person name="Montanini B."/>
            <person name="Hainaut M."/>
            <person name="Levati E."/>
            <person name="Barry K.W."/>
            <person name="Belfiori B."/>
            <person name="Cichocki N."/>
            <person name="Clum A."/>
            <person name="Dockter R.B."/>
            <person name="Fauchery L."/>
            <person name="Guy J."/>
            <person name="Iotti M."/>
            <person name="Le Tacon F."/>
            <person name="Lindquist E.A."/>
            <person name="Lipzen A."/>
            <person name="Malagnac F."/>
            <person name="Mello A."/>
            <person name="Molinier V."/>
            <person name="Miyauchi S."/>
            <person name="Poulain J."/>
            <person name="Riccioni C."/>
            <person name="Rubini A."/>
            <person name="Sitrit Y."/>
            <person name="Splivallo R."/>
            <person name="Traeger S."/>
            <person name="Wang M."/>
            <person name="Zifcakova L."/>
            <person name="Wipf D."/>
            <person name="Zambonelli A."/>
            <person name="Paolocci F."/>
            <person name="Nowrousian M."/>
            <person name="Ottonello S."/>
            <person name="Baldrian P."/>
            <person name="Spatafora J.W."/>
            <person name="Henrissat B."/>
            <person name="Nagy L.G."/>
            <person name="Aury J.M."/>
            <person name="Wincker P."/>
            <person name="Grigoriev I.V."/>
            <person name="Bonfante P."/>
            <person name="Martin F.M."/>
        </authorList>
    </citation>
    <scope>NUCLEOTIDE SEQUENCE [LARGE SCALE GENOMIC DNA]</scope>
    <source>
        <strain evidence="4 5">ATCC MYA-4762</strain>
    </source>
</reference>
<evidence type="ECO:0000259" key="3">
    <source>
        <dbReference type="PROSITE" id="PS50157"/>
    </source>
</evidence>
<dbReference type="EMBL" id="ML121533">
    <property type="protein sequence ID" value="RPB26653.1"/>
    <property type="molecule type" value="Genomic_DNA"/>
</dbReference>
<keyword evidence="1" id="KW-0863">Zinc-finger</keyword>
<name>A0A3N4LUR1_9PEZI</name>
<keyword evidence="1" id="KW-0479">Metal-binding</keyword>
<dbReference type="InParanoid" id="A0A3N4LUR1"/>
<evidence type="ECO:0000313" key="5">
    <source>
        <dbReference type="Proteomes" id="UP000267821"/>
    </source>
</evidence>
<protein>
    <recommendedName>
        <fullName evidence="3">C2H2-type domain-containing protein</fullName>
    </recommendedName>
</protein>
<feature type="region of interest" description="Disordered" evidence="2">
    <location>
        <begin position="275"/>
        <end position="299"/>
    </location>
</feature>
<feature type="domain" description="C2H2-type" evidence="3">
    <location>
        <begin position="118"/>
        <end position="145"/>
    </location>
</feature>
<evidence type="ECO:0000256" key="1">
    <source>
        <dbReference type="PROSITE-ProRule" id="PRU00042"/>
    </source>
</evidence>
<dbReference type="SUPFAM" id="SSF57667">
    <property type="entry name" value="beta-beta-alpha zinc fingers"/>
    <property type="match status" value="1"/>
</dbReference>
<proteinExistence type="predicted"/>
<gene>
    <name evidence="4" type="ORF">L211DRAFT_645268</name>
</gene>
<keyword evidence="5" id="KW-1185">Reference proteome</keyword>
<dbReference type="GO" id="GO:0008270">
    <property type="term" value="F:zinc ion binding"/>
    <property type="evidence" value="ECO:0007669"/>
    <property type="project" value="UniProtKB-KW"/>
</dbReference>
<dbReference type="OrthoDB" id="4748970at2759"/>
<dbReference type="Gene3D" id="3.30.160.60">
    <property type="entry name" value="Classic Zinc Finger"/>
    <property type="match status" value="1"/>
</dbReference>
<sequence length="299" mass="33601">MPPERCPNCGHLRCKGKCIVRASGPRSLAPATAASNQPHALASERGLNISIQTNTGNSASYPSSFQSTTQVKATTSDRVNEWLTQNRGVPFEYQYNSFQQPSTSTPAEQQFLSTSAKHQCLLCGKQNRDNSKLQDHLKSHARNKTEVCPDCFSRYKFKRDLVDHRRNRCKFRVENAQPTTEDPHSPPHHQSQNSQQPQYTPQNQSTSTSSLPVPLGLDKAAQKTYDNRRGEIEDVISYVTHVERQLDEEYKRLWERLGRDEPDTFREMLGEGSEFEGCDYSIAPDGAKGGGPSAEDKLE</sequence>
<feature type="region of interest" description="Disordered" evidence="2">
    <location>
        <begin position="173"/>
        <end position="215"/>
    </location>
</feature>
<organism evidence="4 5">
    <name type="scientific">Terfezia boudieri ATCC MYA-4762</name>
    <dbReference type="NCBI Taxonomy" id="1051890"/>
    <lineage>
        <taxon>Eukaryota</taxon>
        <taxon>Fungi</taxon>
        <taxon>Dikarya</taxon>
        <taxon>Ascomycota</taxon>
        <taxon>Pezizomycotina</taxon>
        <taxon>Pezizomycetes</taxon>
        <taxon>Pezizales</taxon>
        <taxon>Pezizaceae</taxon>
        <taxon>Terfezia</taxon>
    </lineage>
</organism>
<keyword evidence="1" id="KW-0862">Zinc</keyword>
<dbReference type="AlphaFoldDB" id="A0A3N4LUR1"/>
<feature type="compositionally biased region" description="Low complexity" evidence="2">
    <location>
        <begin position="188"/>
        <end position="210"/>
    </location>
</feature>
<dbReference type="Proteomes" id="UP000267821">
    <property type="component" value="Unassembled WGS sequence"/>
</dbReference>